<evidence type="ECO:0000313" key="3">
    <source>
        <dbReference type="EMBL" id="MBI5132321.1"/>
    </source>
</evidence>
<accession>A0A933W382</accession>
<keyword evidence="2" id="KW-0732">Signal</keyword>
<feature type="signal peptide" evidence="2">
    <location>
        <begin position="1"/>
        <end position="19"/>
    </location>
</feature>
<reference evidence="3" key="1">
    <citation type="submission" date="2020-07" db="EMBL/GenBank/DDBJ databases">
        <title>Huge and variable diversity of episymbiotic CPR bacteria and DPANN archaea in groundwater ecosystems.</title>
        <authorList>
            <person name="He C.Y."/>
            <person name="Keren R."/>
            <person name="Whittaker M."/>
            <person name="Farag I.F."/>
            <person name="Doudna J."/>
            <person name="Cate J.H.D."/>
            <person name="Banfield J.F."/>
        </authorList>
    </citation>
    <scope>NUCLEOTIDE SEQUENCE</scope>
    <source>
        <strain evidence="3">NC_groundwater_1818_Pr3_B-0.1um_66_35</strain>
    </source>
</reference>
<dbReference type="AlphaFoldDB" id="A0A933W382"/>
<evidence type="ECO:0000256" key="1">
    <source>
        <dbReference type="SAM" id="MobiDB-lite"/>
    </source>
</evidence>
<feature type="compositionally biased region" description="Gly residues" evidence="1">
    <location>
        <begin position="24"/>
        <end position="43"/>
    </location>
</feature>
<feature type="chain" id="PRO_5037014423" evidence="2">
    <location>
        <begin position="20"/>
        <end position="101"/>
    </location>
</feature>
<feature type="region of interest" description="Disordered" evidence="1">
    <location>
        <begin position="24"/>
        <end position="85"/>
    </location>
</feature>
<dbReference type="Proteomes" id="UP000782519">
    <property type="component" value="Unassembled WGS sequence"/>
</dbReference>
<name>A0A933W382_RHOPL</name>
<comment type="caution">
    <text evidence="3">The sequence shown here is derived from an EMBL/GenBank/DDBJ whole genome shotgun (WGS) entry which is preliminary data.</text>
</comment>
<evidence type="ECO:0000256" key="2">
    <source>
        <dbReference type="SAM" id="SignalP"/>
    </source>
</evidence>
<gene>
    <name evidence="3" type="ORF">HZA66_23005</name>
</gene>
<sequence>MKKLIIATTVLTLAGGAFAFAQSGSGGGSRAGGAGSGAGGLGGPANPSVPPALTPDQRVTGQAPVGHRQPRRSDGVDGDINQVDPADAALDRKIKSICRGC</sequence>
<protein>
    <submittedName>
        <fullName evidence="3">Uncharacterized protein</fullName>
    </submittedName>
</protein>
<proteinExistence type="predicted"/>
<evidence type="ECO:0000313" key="4">
    <source>
        <dbReference type="Proteomes" id="UP000782519"/>
    </source>
</evidence>
<organism evidence="3 4">
    <name type="scientific">Rhodopseudomonas palustris</name>
    <dbReference type="NCBI Taxonomy" id="1076"/>
    <lineage>
        <taxon>Bacteria</taxon>
        <taxon>Pseudomonadati</taxon>
        <taxon>Pseudomonadota</taxon>
        <taxon>Alphaproteobacteria</taxon>
        <taxon>Hyphomicrobiales</taxon>
        <taxon>Nitrobacteraceae</taxon>
        <taxon>Rhodopseudomonas</taxon>
    </lineage>
</organism>
<dbReference type="EMBL" id="JACRJB010000066">
    <property type="protein sequence ID" value="MBI5132321.1"/>
    <property type="molecule type" value="Genomic_DNA"/>
</dbReference>